<keyword evidence="2" id="KW-1185">Reference proteome</keyword>
<comment type="caution">
    <text evidence="1">The sequence shown here is derived from an EMBL/GenBank/DDBJ whole genome shotgun (WGS) entry which is preliminary data.</text>
</comment>
<dbReference type="AlphaFoldDB" id="A0A5B7GB46"/>
<organism evidence="1 2">
    <name type="scientific">Portunus trituberculatus</name>
    <name type="common">Swimming crab</name>
    <name type="synonym">Neptunus trituberculatus</name>
    <dbReference type="NCBI Taxonomy" id="210409"/>
    <lineage>
        <taxon>Eukaryota</taxon>
        <taxon>Metazoa</taxon>
        <taxon>Ecdysozoa</taxon>
        <taxon>Arthropoda</taxon>
        <taxon>Crustacea</taxon>
        <taxon>Multicrustacea</taxon>
        <taxon>Malacostraca</taxon>
        <taxon>Eumalacostraca</taxon>
        <taxon>Eucarida</taxon>
        <taxon>Decapoda</taxon>
        <taxon>Pleocyemata</taxon>
        <taxon>Brachyura</taxon>
        <taxon>Eubrachyura</taxon>
        <taxon>Portunoidea</taxon>
        <taxon>Portunidae</taxon>
        <taxon>Portuninae</taxon>
        <taxon>Portunus</taxon>
    </lineage>
</organism>
<evidence type="ECO:0000313" key="2">
    <source>
        <dbReference type="Proteomes" id="UP000324222"/>
    </source>
</evidence>
<reference evidence="1 2" key="1">
    <citation type="submission" date="2019-05" db="EMBL/GenBank/DDBJ databases">
        <title>Another draft genome of Portunus trituberculatus and its Hox gene families provides insights of decapod evolution.</title>
        <authorList>
            <person name="Jeong J.-H."/>
            <person name="Song I."/>
            <person name="Kim S."/>
            <person name="Choi T."/>
            <person name="Kim D."/>
            <person name="Ryu S."/>
            <person name="Kim W."/>
        </authorList>
    </citation>
    <scope>NUCLEOTIDE SEQUENCE [LARGE SCALE GENOMIC DNA]</scope>
    <source>
        <tissue evidence="1">Muscle</tissue>
    </source>
</reference>
<accession>A0A5B7GB46</accession>
<dbReference type="Proteomes" id="UP000324222">
    <property type="component" value="Unassembled WGS sequence"/>
</dbReference>
<proteinExistence type="predicted"/>
<evidence type="ECO:0000313" key="1">
    <source>
        <dbReference type="EMBL" id="MPC57510.1"/>
    </source>
</evidence>
<name>A0A5B7GB46_PORTR</name>
<sequence>MITCPLASVMMLRASDLVYTQTFAVFPFTFTSLGVILPQLTLSLQELHLYLIIYDDFVPVLCVVICNPLYKGHYHCQPGTIIIIMTNYLVTVRKHHSS</sequence>
<dbReference type="EMBL" id="VSRR010014841">
    <property type="protein sequence ID" value="MPC57510.1"/>
    <property type="molecule type" value="Genomic_DNA"/>
</dbReference>
<protein>
    <submittedName>
        <fullName evidence="1">Uncharacterized protein</fullName>
    </submittedName>
</protein>
<gene>
    <name evidence="1" type="ORF">E2C01_051491</name>
</gene>